<organism evidence="2">
    <name type="scientific">Anguilla anguilla</name>
    <name type="common">European freshwater eel</name>
    <name type="synonym">Muraena anguilla</name>
    <dbReference type="NCBI Taxonomy" id="7936"/>
    <lineage>
        <taxon>Eukaryota</taxon>
        <taxon>Metazoa</taxon>
        <taxon>Chordata</taxon>
        <taxon>Craniata</taxon>
        <taxon>Vertebrata</taxon>
        <taxon>Euteleostomi</taxon>
        <taxon>Actinopterygii</taxon>
        <taxon>Neopterygii</taxon>
        <taxon>Teleostei</taxon>
        <taxon>Anguilliformes</taxon>
        <taxon>Anguillidae</taxon>
        <taxon>Anguilla</taxon>
    </lineage>
</organism>
<feature type="region of interest" description="Disordered" evidence="1">
    <location>
        <begin position="1"/>
        <end position="28"/>
    </location>
</feature>
<reference evidence="2" key="2">
    <citation type="journal article" date="2015" name="Fish Shellfish Immunol.">
        <title>Early steps in the European eel (Anguilla anguilla)-Vibrio vulnificus interaction in the gills: Role of the RtxA13 toxin.</title>
        <authorList>
            <person name="Callol A."/>
            <person name="Pajuelo D."/>
            <person name="Ebbesson L."/>
            <person name="Teles M."/>
            <person name="MacKenzie S."/>
            <person name="Amaro C."/>
        </authorList>
    </citation>
    <scope>NUCLEOTIDE SEQUENCE</scope>
</reference>
<accession>A0A0E9UVF7</accession>
<evidence type="ECO:0000313" key="2">
    <source>
        <dbReference type="EMBL" id="JAH68948.1"/>
    </source>
</evidence>
<sequence length="51" mass="5699">MSKGGEFTCYNNSTQEMKSSNNTFSLMDSKPMSKLSVLNKEDTKSTAPFKQ</sequence>
<name>A0A0E9UVF7_ANGAN</name>
<evidence type="ECO:0000256" key="1">
    <source>
        <dbReference type="SAM" id="MobiDB-lite"/>
    </source>
</evidence>
<proteinExistence type="predicted"/>
<reference evidence="2" key="1">
    <citation type="submission" date="2014-11" db="EMBL/GenBank/DDBJ databases">
        <authorList>
            <person name="Amaro Gonzalez C."/>
        </authorList>
    </citation>
    <scope>NUCLEOTIDE SEQUENCE</scope>
</reference>
<feature type="compositionally biased region" description="Polar residues" evidence="1">
    <location>
        <begin position="9"/>
        <end position="26"/>
    </location>
</feature>
<protein>
    <submittedName>
        <fullName evidence="2">Uncharacterized protein</fullName>
    </submittedName>
</protein>
<dbReference type="AlphaFoldDB" id="A0A0E9UVF7"/>
<dbReference type="EMBL" id="GBXM01039629">
    <property type="protein sequence ID" value="JAH68948.1"/>
    <property type="molecule type" value="Transcribed_RNA"/>
</dbReference>